<keyword evidence="3 4" id="KW-0456">Lyase</keyword>
<comment type="similarity">
    <text evidence="4">Belongs to the serine/threonine dehydratase family. DsdA subfamily.</text>
</comment>
<dbReference type="NCBIfam" id="TIGR02035">
    <property type="entry name" value="D_Ser_am_lyase"/>
    <property type="match status" value="1"/>
</dbReference>
<dbReference type="PANTHER" id="PTHR48078">
    <property type="entry name" value="THREONINE DEHYDRATASE, MITOCHONDRIAL-RELATED"/>
    <property type="match status" value="1"/>
</dbReference>
<accession>A0ABV2QBD0</accession>
<keyword evidence="7" id="KW-1185">Reference proteome</keyword>
<reference evidence="6 7" key="1">
    <citation type="submission" date="2024-06" db="EMBL/GenBank/DDBJ databases">
        <title>Sorghum-associated microbial communities from plants grown in Nebraska, USA.</title>
        <authorList>
            <person name="Schachtman D."/>
        </authorList>
    </citation>
    <scope>NUCLEOTIDE SEQUENCE [LARGE SCALE GENOMIC DNA]</scope>
    <source>
        <strain evidence="6 7">2709</strain>
    </source>
</reference>
<protein>
    <recommendedName>
        <fullName evidence="4">Probable D-serine dehydratase</fullName>
        <ecNumber evidence="4">4.3.1.18</ecNumber>
    </recommendedName>
    <alternativeName>
        <fullName evidence="4">D-serine deaminase</fullName>
        <shortName evidence="4">DSD</shortName>
    </alternativeName>
</protein>
<evidence type="ECO:0000256" key="3">
    <source>
        <dbReference type="ARBA" id="ARBA00023239"/>
    </source>
</evidence>
<proteinExistence type="inferred from homology"/>
<gene>
    <name evidence="4" type="primary">dsdA</name>
    <name evidence="6" type="ORF">ABIE13_003446</name>
</gene>
<evidence type="ECO:0000313" key="7">
    <source>
        <dbReference type="Proteomes" id="UP001549320"/>
    </source>
</evidence>
<comment type="catalytic activity">
    <reaction evidence="4">
        <text>D-serine = pyruvate + NH4(+)</text>
        <dbReference type="Rhea" id="RHEA:13977"/>
        <dbReference type="ChEBI" id="CHEBI:15361"/>
        <dbReference type="ChEBI" id="CHEBI:28938"/>
        <dbReference type="ChEBI" id="CHEBI:35247"/>
        <dbReference type="EC" id="4.3.1.18"/>
    </reaction>
</comment>
<dbReference type="HAMAP" id="MF_01030">
    <property type="entry name" value="D_Ser_dehydrat"/>
    <property type="match status" value="1"/>
</dbReference>
<dbReference type="InterPro" id="IPR011780">
    <property type="entry name" value="D_Ser_am_lyase"/>
</dbReference>
<dbReference type="EC" id="4.3.1.18" evidence="4"/>
<dbReference type="GO" id="GO:0008721">
    <property type="term" value="F:D-serine ammonia-lyase activity"/>
    <property type="evidence" value="ECO:0007669"/>
    <property type="project" value="UniProtKB-EC"/>
</dbReference>
<feature type="modified residue" description="N6-(pyridoxal phosphate)lysine" evidence="4">
    <location>
        <position position="125"/>
    </location>
</feature>
<keyword evidence="2 4" id="KW-0663">Pyridoxal phosphate</keyword>
<dbReference type="Proteomes" id="UP001549320">
    <property type="component" value="Unassembled WGS sequence"/>
</dbReference>
<dbReference type="EMBL" id="JBEPSH010000006">
    <property type="protein sequence ID" value="MET4578330.1"/>
    <property type="molecule type" value="Genomic_DNA"/>
</dbReference>
<name>A0ABV2QBD0_9BURK</name>
<evidence type="ECO:0000313" key="6">
    <source>
        <dbReference type="EMBL" id="MET4578330.1"/>
    </source>
</evidence>
<organism evidence="6 7">
    <name type="scientific">Ottowia thiooxydans</name>
    <dbReference type="NCBI Taxonomy" id="219182"/>
    <lineage>
        <taxon>Bacteria</taxon>
        <taxon>Pseudomonadati</taxon>
        <taxon>Pseudomonadota</taxon>
        <taxon>Betaproteobacteria</taxon>
        <taxon>Burkholderiales</taxon>
        <taxon>Comamonadaceae</taxon>
        <taxon>Ottowia</taxon>
    </lineage>
</organism>
<evidence type="ECO:0000259" key="5">
    <source>
        <dbReference type="Pfam" id="PF00291"/>
    </source>
</evidence>
<dbReference type="RefSeq" id="WP_354445470.1">
    <property type="nucleotide sequence ID" value="NZ_JBEPSH010000006.1"/>
</dbReference>
<dbReference type="InterPro" id="IPR050147">
    <property type="entry name" value="Ser/Thr_Dehydratase"/>
</dbReference>
<sequence length="460" mass="49431">MQTTTHEPDRFSMPASQLESLSKREPILWVNPNYAPLALVDVQSLEPAQALERFKRHAPVLRRVFAELEASAGQVSSALEPANALADVLAGAFGPCSRQASLLEPARGNWWIKRDDALPVAGSVKARGGFHEVLSVAEDLLASHGVQCELDSSEASRIFSQYTVAVGSTGNLGLSIGLIAARLGFRAVVHMSSDAKAWKKQRLRSHGIQVVEHEGDYAAAVAAGRAQSEGDPFSHFVDDEHSVALFLGYSAAADELAVQLDAHGVVVDEAHPLFVYIPCGVGGAPGGIAYGLKQRYGRAVHCFFAEPVASPCMLLQLASAPGQEVSVYDIGLDNRTEADGLAVPSASPLVAPLMREMLSGIFTVDDETLFLDTYLLHQSMGLLVEPSAAASFRGPLWLQGSEEGKFYQKQNGLERVMDQANHVLWSTGGSLVPESEHLKFQERGRALRAPHPQASKNGPR</sequence>
<dbReference type="NCBIfam" id="NF002823">
    <property type="entry name" value="PRK02991.1"/>
    <property type="match status" value="1"/>
</dbReference>
<dbReference type="InterPro" id="IPR001926">
    <property type="entry name" value="TrpB-like_PALP"/>
</dbReference>
<comment type="cofactor">
    <cofactor evidence="1 4">
        <name>pyridoxal 5'-phosphate</name>
        <dbReference type="ChEBI" id="CHEBI:597326"/>
    </cofactor>
</comment>
<dbReference type="Gene3D" id="3.40.50.1100">
    <property type="match status" value="2"/>
</dbReference>
<dbReference type="Pfam" id="PF00291">
    <property type="entry name" value="PALP"/>
    <property type="match status" value="1"/>
</dbReference>
<feature type="domain" description="Tryptophan synthase beta chain-like PALP" evidence="5">
    <location>
        <begin position="106"/>
        <end position="395"/>
    </location>
</feature>
<evidence type="ECO:0000256" key="1">
    <source>
        <dbReference type="ARBA" id="ARBA00001933"/>
    </source>
</evidence>
<comment type="caution">
    <text evidence="6">The sequence shown here is derived from an EMBL/GenBank/DDBJ whole genome shotgun (WGS) entry which is preliminary data.</text>
</comment>
<evidence type="ECO:0000256" key="2">
    <source>
        <dbReference type="ARBA" id="ARBA00022898"/>
    </source>
</evidence>
<evidence type="ECO:0000256" key="4">
    <source>
        <dbReference type="HAMAP-Rule" id="MF_01030"/>
    </source>
</evidence>
<dbReference type="SUPFAM" id="SSF53686">
    <property type="entry name" value="Tryptophan synthase beta subunit-like PLP-dependent enzymes"/>
    <property type="match status" value="1"/>
</dbReference>
<dbReference type="PANTHER" id="PTHR48078:SF9">
    <property type="entry name" value="D-SERINE DEHYDRATASE"/>
    <property type="match status" value="1"/>
</dbReference>
<dbReference type="InterPro" id="IPR036052">
    <property type="entry name" value="TrpB-like_PALP_sf"/>
</dbReference>